<feature type="domain" description="PiggyBac transposable element-derived protein" evidence="1">
    <location>
        <begin position="1"/>
        <end position="57"/>
    </location>
</feature>
<comment type="caution">
    <text evidence="2">The sequence shown here is derived from an EMBL/GenBank/DDBJ whole genome shotgun (WGS) entry which is preliminary data.</text>
</comment>
<proteinExistence type="predicted"/>
<sequence length="109" mass="12766">MWMGLVRLSALSDYRATKGIYRLETPSSTITRNRYQLLLSLLHFSDNESILQDLEKIQPNEKTMGVLAYNKRKSGSDLSDHLDLYATTLRKDVKWYRKQSHYSKLIVLQ</sequence>
<evidence type="ECO:0000259" key="1">
    <source>
        <dbReference type="Pfam" id="PF13843"/>
    </source>
</evidence>
<reference evidence="2 3" key="1">
    <citation type="journal article" date="2021" name="BMC Biol.">
        <title>Horizontally acquired antibacterial genes associated with adaptive radiation of ladybird beetles.</title>
        <authorList>
            <person name="Li H.S."/>
            <person name="Tang X.F."/>
            <person name="Huang Y.H."/>
            <person name="Xu Z.Y."/>
            <person name="Chen M.L."/>
            <person name="Du X.Y."/>
            <person name="Qiu B.Y."/>
            <person name="Chen P.T."/>
            <person name="Zhang W."/>
            <person name="Slipinski A."/>
            <person name="Escalona H.E."/>
            <person name="Waterhouse R.M."/>
            <person name="Zwick A."/>
            <person name="Pang H."/>
        </authorList>
    </citation>
    <scope>NUCLEOTIDE SEQUENCE [LARGE SCALE GENOMIC DNA]</scope>
    <source>
        <strain evidence="2">SYSU2018</strain>
    </source>
</reference>
<accession>A0ABD2NH70</accession>
<dbReference type="Pfam" id="PF13843">
    <property type="entry name" value="DDE_Tnp_1_7"/>
    <property type="match status" value="1"/>
</dbReference>
<evidence type="ECO:0000313" key="2">
    <source>
        <dbReference type="EMBL" id="KAL3277646.1"/>
    </source>
</evidence>
<keyword evidence="3" id="KW-1185">Reference proteome</keyword>
<organism evidence="2 3">
    <name type="scientific">Cryptolaemus montrouzieri</name>
    <dbReference type="NCBI Taxonomy" id="559131"/>
    <lineage>
        <taxon>Eukaryota</taxon>
        <taxon>Metazoa</taxon>
        <taxon>Ecdysozoa</taxon>
        <taxon>Arthropoda</taxon>
        <taxon>Hexapoda</taxon>
        <taxon>Insecta</taxon>
        <taxon>Pterygota</taxon>
        <taxon>Neoptera</taxon>
        <taxon>Endopterygota</taxon>
        <taxon>Coleoptera</taxon>
        <taxon>Polyphaga</taxon>
        <taxon>Cucujiformia</taxon>
        <taxon>Coccinelloidea</taxon>
        <taxon>Coccinellidae</taxon>
        <taxon>Scymninae</taxon>
        <taxon>Scymnini</taxon>
        <taxon>Cryptolaemus</taxon>
    </lineage>
</organism>
<dbReference type="AlphaFoldDB" id="A0ABD2NH70"/>
<dbReference type="InterPro" id="IPR029526">
    <property type="entry name" value="PGBD"/>
</dbReference>
<name>A0ABD2NH70_9CUCU</name>
<evidence type="ECO:0000313" key="3">
    <source>
        <dbReference type="Proteomes" id="UP001516400"/>
    </source>
</evidence>
<protein>
    <recommendedName>
        <fullName evidence="1">PiggyBac transposable element-derived protein domain-containing protein</fullName>
    </recommendedName>
</protein>
<dbReference type="EMBL" id="JABFTP020000103">
    <property type="protein sequence ID" value="KAL3277646.1"/>
    <property type="molecule type" value="Genomic_DNA"/>
</dbReference>
<dbReference type="Proteomes" id="UP001516400">
    <property type="component" value="Unassembled WGS sequence"/>
</dbReference>
<gene>
    <name evidence="2" type="ORF">HHI36_012986</name>
</gene>